<dbReference type="InterPro" id="IPR000731">
    <property type="entry name" value="SSD"/>
</dbReference>
<evidence type="ECO:0000256" key="5">
    <source>
        <dbReference type="ARBA" id="ARBA00022989"/>
    </source>
</evidence>
<dbReference type="Pfam" id="PF03176">
    <property type="entry name" value="MMPL"/>
    <property type="match status" value="2"/>
</dbReference>
<feature type="transmembrane region" description="Helical" evidence="7">
    <location>
        <begin position="7"/>
        <end position="25"/>
    </location>
</feature>
<feature type="transmembrane region" description="Helical" evidence="7">
    <location>
        <begin position="828"/>
        <end position="849"/>
    </location>
</feature>
<keyword evidence="4 7" id="KW-0812">Transmembrane</keyword>
<feature type="transmembrane region" description="Helical" evidence="7">
    <location>
        <begin position="200"/>
        <end position="221"/>
    </location>
</feature>
<keyword evidence="10" id="KW-1185">Reference proteome</keyword>
<protein>
    <recommendedName>
        <fullName evidence="8">SSD domain-containing protein</fullName>
    </recommendedName>
</protein>
<evidence type="ECO:0000259" key="8">
    <source>
        <dbReference type="PROSITE" id="PS50156"/>
    </source>
</evidence>
<feature type="transmembrane region" description="Helical" evidence="7">
    <location>
        <begin position="796"/>
        <end position="822"/>
    </location>
</feature>
<dbReference type="OrthoDB" id="9782006at2"/>
<keyword evidence="5 7" id="KW-1133">Transmembrane helix</keyword>
<proteinExistence type="inferred from homology"/>
<dbReference type="InterPro" id="IPR004869">
    <property type="entry name" value="MMPL_dom"/>
</dbReference>
<dbReference type="AlphaFoldDB" id="A0A3A9K8L5"/>
<dbReference type="SUPFAM" id="SSF82866">
    <property type="entry name" value="Multidrug efflux transporter AcrB transmembrane domain"/>
    <property type="match status" value="2"/>
</dbReference>
<dbReference type="InterPro" id="IPR023908">
    <property type="entry name" value="xxxLxxG_rpt"/>
</dbReference>
<feature type="transmembrane region" description="Helical" evidence="7">
    <location>
        <begin position="358"/>
        <end position="379"/>
    </location>
</feature>
<keyword evidence="6 7" id="KW-0472">Membrane</keyword>
<evidence type="ECO:0000256" key="2">
    <source>
        <dbReference type="ARBA" id="ARBA00010157"/>
    </source>
</evidence>
<dbReference type="EMBL" id="PDOE01000010">
    <property type="protein sequence ID" value="RKL65983.1"/>
    <property type="molecule type" value="Genomic_DNA"/>
</dbReference>
<feature type="transmembrane region" description="Helical" evidence="7">
    <location>
        <begin position="770"/>
        <end position="789"/>
    </location>
</feature>
<feature type="transmembrane region" description="Helical" evidence="7">
    <location>
        <begin position="273"/>
        <end position="294"/>
    </location>
</feature>
<feature type="transmembrane region" description="Helical" evidence="7">
    <location>
        <begin position="898"/>
        <end position="922"/>
    </location>
</feature>
<accession>A0A3A9K8L5</accession>
<reference evidence="9 10" key="1">
    <citation type="submission" date="2017-10" db="EMBL/GenBank/DDBJ databases">
        <title>Bacillus sp. nov., a halophilic bacterium isolated from a Keqin Lake.</title>
        <authorList>
            <person name="Wang H."/>
        </authorList>
    </citation>
    <scope>NUCLEOTIDE SEQUENCE [LARGE SCALE GENOMIC DNA]</scope>
    <source>
        <strain evidence="9 10">KCTC 13187</strain>
    </source>
</reference>
<dbReference type="PANTHER" id="PTHR33406">
    <property type="entry name" value="MEMBRANE PROTEIN MJ1562-RELATED"/>
    <property type="match status" value="1"/>
</dbReference>
<comment type="similarity">
    <text evidence="2">Belongs to the resistance-nodulation-cell division (RND) (TC 2.A.6) family. MmpL subfamily.</text>
</comment>
<comment type="caution">
    <text evidence="9">The sequence shown here is derived from an EMBL/GenBank/DDBJ whole genome shotgun (WGS) entry which is preliminary data.</text>
</comment>
<dbReference type="NCBIfam" id="TIGR03057">
    <property type="entry name" value="xxxLxxG_by_4"/>
    <property type="match status" value="1"/>
</dbReference>
<feature type="transmembrane region" description="Helical" evidence="7">
    <location>
        <begin position="870"/>
        <end position="892"/>
    </location>
</feature>
<dbReference type="Gene3D" id="1.20.1640.10">
    <property type="entry name" value="Multidrug efflux transporter AcrB transmembrane domain"/>
    <property type="match status" value="2"/>
</dbReference>
<sequence length="949" mass="104291">MSGKFRWIYLLPIIWIIIGVGLYISSPDMDQLVREHGQFTISEEYPSQVTKKLLEEHKGATGESILVVYYDEEGLSENQKGSIENKLSKIGSDIESYPIIDIVSPFESSDQAEFLISEDETTLMSIVSMDISINDIPLVRDDIEEAVTVDDVQHYMTGSSIIEDDVIISSEEGLAATEIITVIFVVIILFFVFRSLAAPFVPLITVGATYFVTISIVSLLIDNFQFPVSNFTQIFIVAILFGIGTDYCILLLNRFKEELAKEPDRVKAIKNTYKAVGATVISSALTGFIGFAAIGMAEFDLYQSAVGVAIGIVILVIALWVWVPCAMLLLGDKLFWPSKQGVEMTQSRLWNRLGKFSVYKPGWTLVILALLLIPSALLYEQKLTYDSLDEIGNDFDSVQGIDLVAEKFGEGHSFPIEVVMLNDQRWDQQSMLPYVELISNEIAKLDEVAEVRSATRPEGTIIEDFRVPSIAGELFDALEEMDEGLVEIHDALIEIRDDIQAQDTDLSEASTGTQDLVDGTQELQTGNNQLAESVSDTAQATEESASGLNQLQSSLSELQGQLDQFSQSEAVPAAIGEQLAPFSGGMNEVASGITNVEGGLRELSEAQQTISNEMNSIGTGLSEMEQGQQEITDAFDDIQGGYVELANAMDELTEGVADVEDGLADVMDILDELSTQSQPLEGFFVPQTAFDDGELDEIWDIFTSPNRQLTTFDVVLAINPYSNEAMAVVSDIERQIDNALKGTELEDITYSLGGLAVVNQDLKTISDEDFNRTAIIMLTGIFIVLVVLLKSLVMPVYIIASLILTYIASMAFTELIFIHILGYSGISWAVPFFGFVMLMALGVDYSIFLMGRFGENVRVMPIKEALVSSMTQIGTVVLSAAIILAGTFGAMMPSGVLSLLQIGTLVLTGLLIYAVIMLPLFIPMMVTMFGEKNWLPFKRPEREDSEIDR</sequence>
<comment type="subcellular location">
    <subcellularLocation>
        <location evidence="1">Cell membrane</location>
        <topology evidence="1">Multi-pass membrane protein</topology>
    </subcellularLocation>
</comment>
<evidence type="ECO:0000256" key="6">
    <source>
        <dbReference type="ARBA" id="ARBA00023136"/>
    </source>
</evidence>
<name>A0A3A9K8L5_9BACI</name>
<evidence type="ECO:0000256" key="4">
    <source>
        <dbReference type="ARBA" id="ARBA00022692"/>
    </source>
</evidence>
<feature type="domain" description="SSD" evidence="8">
    <location>
        <begin position="799"/>
        <end position="928"/>
    </location>
</feature>
<dbReference type="PROSITE" id="PS50156">
    <property type="entry name" value="SSD"/>
    <property type="match status" value="1"/>
</dbReference>
<dbReference type="GO" id="GO:0005886">
    <property type="term" value="C:plasma membrane"/>
    <property type="evidence" value="ECO:0007669"/>
    <property type="project" value="UniProtKB-SubCell"/>
</dbReference>
<dbReference type="InterPro" id="IPR050545">
    <property type="entry name" value="Mycobact_MmpL"/>
</dbReference>
<evidence type="ECO:0000256" key="3">
    <source>
        <dbReference type="ARBA" id="ARBA00022475"/>
    </source>
</evidence>
<keyword evidence="3" id="KW-1003">Cell membrane</keyword>
<feature type="transmembrane region" description="Helical" evidence="7">
    <location>
        <begin position="306"/>
        <end position="330"/>
    </location>
</feature>
<evidence type="ECO:0000256" key="1">
    <source>
        <dbReference type="ARBA" id="ARBA00004651"/>
    </source>
</evidence>
<dbReference type="RefSeq" id="WP_110934941.1">
    <property type="nucleotide sequence ID" value="NZ_KZ614146.1"/>
</dbReference>
<dbReference type="Gene3D" id="1.10.287.950">
    <property type="entry name" value="Methyl-accepting chemotaxis protein"/>
    <property type="match status" value="2"/>
</dbReference>
<organism evidence="9 10">
    <name type="scientific">Salipaludibacillus neizhouensis</name>
    <dbReference type="NCBI Taxonomy" id="885475"/>
    <lineage>
        <taxon>Bacteria</taxon>
        <taxon>Bacillati</taxon>
        <taxon>Bacillota</taxon>
        <taxon>Bacilli</taxon>
        <taxon>Bacillales</taxon>
        <taxon>Bacillaceae</taxon>
    </lineage>
</organism>
<gene>
    <name evidence="9" type="ORF">CR203_18105</name>
</gene>
<evidence type="ECO:0000256" key="7">
    <source>
        <dbReference type="SAM" id="Phobius"/>
    </source>
</evidence>
<dbReference type="Proteomes" id="UP000281498">
    <property type="component" value="Unassembled WGS sequence"/>
</dbReference>
<feature type="transmembrane region" description="Helical" evidence="7">
    <location>
        <begin position="233"/>
        <end position="252"/>
    </location>
</feature>
<evidence type="ECO:0000313" key="9">
    <source>
        <dbReference type="EMBL" id="RKL65983.1"/>
    </source>
</evidence>
<dbReference type="PANTHER" id="PTHR33406:SF6">
    <property type="entry name" value="MEMBRANE PROTEIN YDGH-RELATED"/>
    <property type="match status" value="1"/>
</dbReference>
<dbReference type="SUPFAM" id="SSF58104">
    <property type="entry name" value="Methyl-accepting chemotaxis protein (MCP) signaling domain"/>
    <property type="match status" value="1"/>
</dbReference>
<evidence type="ECO:0000313" key="10">
    <source>
        <dbReference type="Proteomes" id="UP000281498"/>
    </source>
</evidence>
<feature type="transmembrane region" description="Helical" evidence="7">
    <location>
        <begin position="174"/>
        <end position="193"/>
    </location>
</feature>